<dbReference type="PANTHER" id="PTHR45694">
    <property type="entry name" value="GLUTAREDOXIN 2"/>
    <property type="match status" value="1"/>
</dbReference>
<dbReference type="NCBIfam" id="TIGR02180">
    <property type="entry name" value="GRX_euk"/>
    <property type="match status" value="1"/>
</dbReference>
<dbReference type="InterPro" id="IPR018908">
    <property type="entry name" value="TMEM234"/>
</dbReference>
<feature type="signal peptide" evidence="5">
    <location>
        <begin position="1"/>
        <end position="17"/>
    </location>
</feature>
<dbReference type="AlphaFoldDB" id="D3BVM5"/>
<dbReference type="RefSeq" id="XP_020426662.1">
    <property type="nucleotide sequence ID" value="XM_020571073.1"/>
</dbReference>
<keyword evidence="3" id="KW-1015">Disulfide bond</keyword>
<dbReference type="InterPro" id="IPR011899">
    <property type="entry name" value="Glutaredoxin_euk/vir"/>
</dbReference>
<dbReference type="CDD" id="cd03419">
    <property type="entry name" value="GRX_GRXh_1_2_like"/>
    <property type="match status" value="1"/>
</dbReference>
<accession>D3BVM5</accession>
<name>D3BVM5_HETP5</name>
<dbReference type="PROSITE" id="PS00195">
    <property type="entry name" value="GLUTAREDOXIN_1"/>
    <property type="match status" value="1"/>
</dbReference>
<gene>
    <name evidence="7" type="primary">grxA</name>
    <name evidence="7" type="ORF">PPL_00026</name>
</gene>
<keyword evidence="2" id="KW-0249">Electron transport</keyword>
<dbReference type="FunFam" id="3.40.30.10:FF:000093">
    <property type="entry name" value="Glutaredoxin 2"/>
    <property type="match status" value="1"/>
</dbReference>
<evidence type="ECO:0000256" key="4">
    <source>
        <dbReference type="ARBA" id="ARBA00023284"/>
    </source>
</evidence>
<dbReference type="InterPro" id="IPR036249">
    <property type="entry name" value="Thioredoxin-like_sf"/>
</dbReference>
<dbReference type="InterPro" id="IPR014025">
    <property type="entry name" value="Glutaredoxin_subgr"/>
</dbReference>
<dbReference type="PANTHER" id="PTHR45694:SF18">
    <property type="entry name" value="GLUTAREDOXIN-1-RELATED"/>
    <property type="match status" value="1"/>
</dbReference>
<dbReference type="Proteomes" id="UP000001396">
    <property type="component" value="Unassembled WGS sequence"/>
</dbReference>
<dbReference type="InterPro" id="IPR011767">
    <property type="entry name" value="GLR_AS"/>
</dbReference>
<comment type="caution">
    <text evidence="7">The sequence shown here is derived from an EMBL/GenBank/DDBJ whole genome shotgun (WGS) entry which is preliminary data.</text>
</comment>
<dbReference type="PRINTS" id="PR00160">
    <property type="entry name" value="GLUTAREDOXIN"/>
</dbReference>
<keyword evidence="4" id="KW-0676">Redox-active center</keyword>
<keyword evidence="5" id="KW-0732">Signal</keyword>
<evidence type="ECO:0000256" key="1">
    <source>
        <dbReference type="ARBA" id="ARBA00022448"/>
    </source>
</evidence>
<keyword evidence="8" id="KW-1185">Reference proteome</keyword>
<evidence type="ECO:0000256" key="2">
    <source>
        <dbReference type="ARBA" id="ARBA00022982"/>
    </source>
</evidence>
<proteinExistence type="predicted"/>
<evidence type="ECO:0000259" key="6">
    <source>
        <dbReference type="Pfam" id="PF00462"/>
    </source>
</evidence>
<dbReference type="InParanoid" id="D3BVM5"/>
<dbReference type="EMBL" id="ADBJ01000063">
    <property type="protein sequence ID" value="EFA74528.1"/>
    <property type="molecule type" value="Genomic_DNA"/>
</dbReference>
<dbReference type="Gene3D" id="3.40.30.10">
    <property type="entry name" value="Glutaredoxin"/>
    <property type="match status" value="1"/>
</dbReference>
<evidence type="ECO:0000313" key="8">
    <source>
        <dbReference type="Proteomes" id="UP000001396"/>
    </source>
</evidence>
<dbReference type="STRING" id="670386.D3BVM5"/>
<dbReference type="Pfam" id="PF10639">
    <property type="entry name" value="TMEM234"/>
    <property type="match status" value="1"/>
</dbReference>
<protein>
    <submittedName>
        <fullName evidence="7">Glutaredoxin</fullName>
    </submittedName>
</protein>
<dbReference type="SUPFAM" id="SSF52833">
    <property type="entry name" value="Thioredoxin-like"/>
    <property type="match status" value="1"/>
</dbReference>
<dbReference type="Pfam" id="PF00462">
    <property type="entry name" value="Glutaredoxin"/>
    <property type="match status" value="1"/>
</dbReference>
<organism evidence="7 8">
    <name type="scientific">Heterostelium pallidum (strain ATCC 26659 / Pp 5 / PN500)</name>
    <name type="common">Cellular slime mold</name>
    <name type="synonym">Polysphondylium pallidum</name>
    <dbReference type="NCBI Taxonomy" id="670386"/>
    <lineage>
        <taxon>Eukaryota</taxon>
        <taxon>Amoebozoa</taxon>
        <taxon>Evosea</taxon>
        <taxon>Eumycetozoa</taxon>
        <taxon>Dictyostelia</taxon>
        <taxon>Acytosteliales</taxon>
        <taxon>Acytosteliaceae</taxon>
        <taxon>Heterostelium</taxon>
    </lineage>
</organism>
<keyword evidence="1" id="KW-0813">Transport</keyword>
<dbReference type="GO" id="GO:0005737">
    <property type="term" value="C:cytoplasm"/>
    <property type="evidence" value="ECO:0007669"/>
    <property type="project" value="TreeGrafter"/>
</dbReference>
<evidence type="ECO:0000256" key="5">
    <source>
        <dbReference type="SAM" id="SignalP"/>
    </source>
</evidence>
<evidence type="ECO:0000313" key="7">
    <source>
        <dbReference type="EMBL" id="EFA74528.1"/>
    </source>
</evidence>
<reference evidence="7 8" key="1">
    <citation type="journal article" date="2011" name="Genome Res.">
        <title>Phylogeny-wide analysis of social amoeba genomes highlights ancient origins for complex intercellular communication.</title>
        <authorList>
            <person name="Heidel A.J."/>
            <person name="Lawal H.M."/>
            <person name="Felder M."/>
            <person name="Schilde C."/>
            <person name="Helps N.R."/>
            <person name="Tunggal B."/>
            <person name="Rivero F."/>
            <person name="John U."/>
            <person name="Schleicher M."/>
            <person name="Eichinger L."/>
            <person name="Platzer M."/>
            <person name="Noegel A.A."/>
            <person name="Schaap P."/>
            <person name="Gloeckner G."/>
        </authorList>
    </citation>
    <scope>NUCLEOTIDE SEQUENCE [LARGE SCALE GENOMIC DNA]</scope>
    <source>
        <strain evidence="8">ATCC 26659 / Pp 5 / PN500</strain>
    </source>
</reference>
<feature type="chain" id="PRO_5003042083" evidence="5">
    <location>
        <begin position="18"/>
        <end position="190"/>
    </location>
</feature>
<dbReference type="GO" id="GO:0034599">
    <property type="term" value="P:cellular response to oxidative stress"/>
    <property type="evidence" value="ECO:0007669"/>
    <property type="project" value="TreeGrafter"/>
</dbReference>
<sequence length="190" mass="21344">MLLSDALSLIVVGMVWGCTNPLIKRGSEGVSSVKKDSAIGQFIGEFVYLWTKPKWINNIFLYFKTYGYFTCCTGIEFIDFLIYGIHWNATGMSELSAAIRQLIQAHKLVVFSKSTCPYCIRVKSLLTKLGQHPHVVEIDQLPNTSEYQRALSTISNITTVPQVFINQKFIGGCTDTEKLNEQGKLLPLLQ</sequence>
<dbReference type="GeneID" id="31355560"/>
<dbReference type="InterPro" id="IPR002109">
    <property type="entry name" value="Glutaredoxin"/>
</dbReference>
<dbReference type="GO" id="GO:0015038">
    <property type="term" value="F:glutathione disulfide oxidoreductase activity"/>
    <property type="evidence" value="ECO:0007669"/>
    <property type="project" value="TreeGrafter"/>
</dbReference>
<feature type="domain" description="Glutaredoxin" evidence="6">
    <location>
        <begin position="109"/>
        <end position="170"/>
    </location>
</feature>
<dbReference type="PROSITE" id="PS51354">
    <property type="entry name" value="GLUTAREDOXIN_2"/>
    <property type="match status" value="1"/>
</dbReference>
<evidence type="ECO:0000256" key="3">
    <source>
        <dbReference type="ARBA" id="ARBA00023157"/>
    </source>
</evidence>